<organism evidence="2 5">
    <name type="scientific">Enterocloster clostridioformis</name>
    <dbReference type="NCBI Taxonomy" id="1531"/>
    <lineage>
        <taxon>Bacteria</taxon>
        <taxon>Bacillati</taxon>
        <taxon>Bacillota</taxon>
        <taxon>Clostridia</taxon>
        <taxon>Lachnospirales</taxon>
        <taxon>Lachnospiraceae</taxon>
        <taxon>Enterocloster</taxon>
    </lineage>
</organism>
<dbReference type="EMBL" id="CP050964">
    <property type="protein sequence ID" value="QIX90780.1"/>
    <property type="molecule type" value="Genomic_DNA"/>
</dbReference>
<feature type="domain" description="LicD/FKTN/FKRP nucleotidyltransferase" evidence="1">
    <location>
        <begin position="52"/>
        <end position="283"/>
    </location>
</feature>
<reference evidence="2 5" key="1">
    <citation type="submission" date="2019-06" db="EMBL/GenBank/DDBJ databases">
        <title>Draft genome sequence of [Clostridium] clostridioforme NBRC 113352.</title>
        <authorList>
            <person name="Miura T."/>
            <person name="Furukawa M."/>
            <person name="Shimamura M."/>
            <person name="Ohyama Y."/>
            <person name="Yamazoe A."/>
            <person name="Kawasaki H."/>
        </authorList>
    </citation>
    <scope>NUCLEOTIDE SEQUENCE [LARGE SCALE GENOMIC DNA]</scope>
    <source>
        <strain evidence="2 5">NBRC 113352</strain>
    </source>
</reference>
<evidence type="ECO:0000313" key="5">
    <source>
        <dbReference type="Proteomes" id="UP000315200"/>
    </source>
</evidence>
<dbReference type="PANTHER" id="PTHR43404">
    <property type="entry name" value="LIPOPOLYSACCHARIDE CHOLINEPHOSPHOTRANSFERASE LICD"/>
    <property type="match status" value="1"/>
</dbReference>
<dbReference type="Proteomes" id="UP000719916">
    <property type="component" value="Unassembled WGS sequence"/>
</dbReference>
<reference evidence="4 6" key="2">
    <citation type="submission" date="2019-11" db="EMBL/GenBank/DDBJ databases">
        <title>FDA dAtabase for Regulatory Grade micrObial Sequences (FDA-ARGOS): Supporting development and validation of Infectious Disease Dx tests.</title>
        <authorList>
            <person name="Turner S."/>
            <person name="Byrd R."/>
            <person name="Tallon L."/>
            <person name="Sadzewicz L."/>
            <person name="Vavikolanu K."/>
            <person name="Mehta A."/>
            <person name="Aluvathingal J."/>
            <person name="Nadendla S."/>
            <person name="Myers T."/>
            <person name="Yan Y."/>
            <person name="Sichtig H."/>
        </authorList>
    </citation>
    <scope>NUCLEOTIDE SEQUENCE [LARGE SCALE GENOMIC DNA]</scope>
    <source>
        <strain evidence="4 6">FDAARGOS_739</strain>
    </source>
</reference>
<protein>
    <submittedName>
        <fullName evidence="2">LPS cholinephosphotransferase</fullName>
    </submittedName>
    <submittedName>
        <fullName evidence="3">LicD family protein</fullName>
    </submittedName>
</protein>
<dbReference type="InterPro" id="IPR007074">
    <property type="entry name" value="LicD/FKTN/FKRP_NTP_transf"/>
</dbReference>
<accession>A0A829W2L2</accession>
<proteinExistence type="predicted"/>
<dbReference type="PANTHER" id="PTHR43404:SF2">
    <property type="entry name" value="LIPOPOLYSACCHARIDE CHOLINEPHOSPHOTRANSFERASE LICD"/>
    <property type="match status" value="1"/>
</dbReference>
<dbReference type="AlphaFoldDB" id="A0A829W2L2"/>
<evidence type="ECO:0000313" key="6">
    <source>
        <dbReference type="Proteomes" id="UP000501069"/>
    </source>
</evidence>
<evidence type="ECO:0000313" key="7">
    <source>
        <dbReference type="Proteomes" id="UP000719916"/>
    </source>
</evidence>
<evidence type="ECO:0000313" key="4">
    <source>
        <dbReference type="EMBL" id="QIX90780.1"/>
    </source>
</evidence>
<keyword evidence="2" id="KW-0808">Transferase</keyword>
<dbReference type="Pfam" id="PF04991">
    <property type="entry name" value="LicD"/>
    <property type="match status" value="1"/>
</dbReference>
<dbReference type="RefSeq" id="WP_002588352.1">
    <property type="nucleotide sequence ID" value="NZ_AP031445.1"/>
</dbReference>
<dbReference type="Proteomes" id="UP000315200">
    <property type="component" value="Unassembled WGS sequence"/>
</dbReference>
<dbReference type="GeneID" id="57961405"/>
<gene>
    <name evidence="2" type="ORF">Ccl03g_13410</name>
    <name evidence="4" type="ORF">FOC47_09555</name>
    <name evidence="3" type="ORF">G5B26_23275</name>
</gene>
<evidence type="ECO:0000313" key="2">
    <source>
        <dbReference type="EMBL" id="GEA35628.1"/>
    </source>
</evidence>
<dbReference type="GO" id="GO:0009100">
    <property type="term" value="P:glycoprotein metabolic process"/>
    <property type="evidence" value="ECO:0007669"/>
    <property type="project" value="UniProtKB-ARBA"/>
</dbReference>
<dbReference type="InterPro" id="IPR052942">
    <property type="entry name" value="LPS_cholinephosphotransferase"/>
</dbReference>
<dbReference type="EMBL" id="JAAISW010000066">
    <property type="protein sequence ID" value="NSJ46426.1"/>
    <property type="molecule type" value="Genomic_DNA"/>
</dbReference>
<dbReference type="Proteomes" id="UP000501069">
    <property type="component" value="Chromosome"/>
</dbReference>
<evidence type="ECO:0000313" key="3">
    <source>
        <dbReference type="EMBL" id="NSJ46426.1"/>
    </source>
</evidence>
<reference evidence="3" key="4">
    <citation type="submission" date="2020-02" db="EMBL/GenBank/DDBJ databases">
        <authorList>
            <person name="Littmann E."/>
            <person name="Sorbara M."/>
        </authorList>
    </citation>
    <scope>NUCLEOTIDE SEQUENCE</scope>
    <source>
        <strain evidence="3">MSK.2.26</strain>
    </source>
</reference>
<reference evidence="3 7" key="3">
    <citation type="journal article" date="2020" name="Cell Host Microbe">
        <title>Functional and Genomic Variation between Human-Derived Isolates of Lachnospiraceae Reveals Inter- and Intra-Species Diversity.</title>
        <authorList>
            <person name="Sorbara M.T."/>
            <person name="Littmann E.R."/>
            <person name="Fontana E."/>
            <person name="Moody T.U."/>
            <person name="Kohout C.E."/>
            <person name="Gjonbalaj M."/>
            <person name="Eaton V."/>
            <person name="Seok R."/>
            <person name="Leiner I.M."/>
            <person name="Pamer E.G."/>
        </authorList>
    </citation>
    <scope>NUCLEOTIDE SEQUENCE [LARGE SCALE GENOMIC DNA]</scope>
    <source>
        <strain evidence="3 7">MSK.2.26</strain>
    </source>
</reference>
<name>A0A829W2L2_9FIRM</name>
<dbReference type="EMBL" id="BJLB01000001">
    <property type="protein sequence ID" value="GEA35628.1"/>
    <property type="molecule type" value="Genomic_DNA"/>
</dbReference>
<sequence>MRSPRVDLTIAMKDPENNVELSKVVVLCDDDVKLIQKYLLIMFDDIVGVLDELGIEWQLSGGSALGAIRHKGFIPWDDDIDINIKRLDVCKFASRFEEKYGDLYWVKVPGVTKDYDQTKIRIETKKIRARDLFEKDERNCGLWIDIFIIENTFDNALLRTLQGIGVMGFRYILSCVKFKRNEEALSEVAKPDSPLSKYIRSRCRLGAIFSVIPLSVWTCLSTKWVSLCKNENSRLVSIPGGRLQFFRELYCRDDFCNVERIEFEGRQAKVTCDYKTYFAILYGNNYTKIPPEADREKHIMLELDKKALEEAVRSK</sequence>
<dbReference type="GO" id="GO:0016740">
    <property type="term" value="F:transferase activity"/>
    <property type="evidence" value="ECO:0007669"/>
    <property type="project" value="UniProtKB-KW"/>
</dbReference>
<evidence type="ECO:0000259" key="1">
    <source>
        <dbReference type="Pfam" id="PF04991"/>
    </source>
</evidence>